<keyword evidence="1" id="KW-0732">Signal</keyword>
<name>A0A1E1F2L0_9SPHN</name>
<keyword evidence="3" id="KW-1185">Reference proteome</keyword>
<feature type="chain" id="PRO_5009112454" evidence="1">
    <location>
        <begin position="23"/>
        <end position="103"/>
    </location>
</feature>
<dbReference type="RefSeq" id="WP_066515139.1">
    <property type="nucleotide sequence ID" value="NZ_AP017655.1"/>
</dbReference>
<evidence type="ECO:0000313" key="3">
    <source>
        <dbReference type="Proteomes" id="UP000218272"/>
    </source>
</evidence>
<dbReference type="OrthoDB" id="7476302at2"/>
<dbReference type="KEGG" id="sclo:SCLO_1017140"/>
<dbReference type="EMBL" id="AP017655">
    <property type="protein sequence ID" value="BAV64754.1"/>
    <property type="molecule type" value="Genomic_DNA"/>
</dbReference>
<protein>
    <submittedName>
        <fullName evidence="2">Uncharacterized protein</fullName>
    </submittedName>
</protein>
<feature type="signal peptide" evidence="1">
    <location>
        <begin position="1"/>
        <end position="22"/>
    </location>
</feature>
<dbReference type="AlphaFoldDB" id="A0A1E1F2L0"/>
<proteinExistence type="predicted"/>
<sequence length="103" mass="11019">MIASLIAVSLIAGSPTPVSVHAAPRAAPCQAVPTLCLKPRRDDSLRIADGANPGVDNKMSAYRFDARPCRIIGNLDCPKRANRTLLRLGQPVEDSLLQAFGLR</sequence>
<evidence type="ECO:0000313" key="2">
    <source>
        <dbReference type="EMBL" id="BAV64754.1"/>
    </source>
</evidence>
<accession>A0A1E1F2L0</accession>
<gene>
    <name evidence="2" type="ORF">SCLO_1017140</name>
</gene>
<dbReference type="Proteomes" id="UP000218272">
    <property type="component" value="Chromosome SCLO_1"/>
</dbReference>
<organism evidence="2 3">
    <name type="scientific">Sphingobium cloacae</name>
    <dbReference type="NCBI Taxonomy" id="120107"/>
    <lineage>
        <taxon>Bacteria</taxon>
        <taxon>Pseudomonadati</taxon>
        <taxon>Pseudomonadota</taxon>
        <taxon>Alphaproteobacteria</taxon>
        <taxon>Sphingomonadales</taxon>
        <taxon>Sphingomonadaceae</taxon>
        <taxon>Sphingobium</taxon>
    </lineage>
</organism>
<reference evidence="2 3" key="1">
    <citation type="submission" date="2016-10" db="EMBL/GenBank/DDBJ databases">
        <title>Complete Genome Sequence of the Nonylphenol-Degrading Bacterium Sphingobium cloacae JCM 10874T.</title>
        <authorList>
            <person name="Ootsuka M."/>
            <person name="Nishizawa T."/>
            <person name="Ohta H."/>
        </authorList>
    </citation>
    <scope>NUCLEOTIDE SEQUENCE [LARGE SCALE GENOMIC DNA]</scope>
    <source>
        <strain evidence="2 3">JCM 10874</strain>
    </source>
</reference>
<evidence type="ECO:0000256" key="1">
    <source>
        <dbReference type="SAM" id="SignalP"/>
    </source>
</evidence>